<protein>
    <submittedName>
        <fullName evidence="1">Uncharacterized protein</fullName>
    </submittedName>
</protein>
<evidence type="ECO:0000313" key="1">
    <source>
        <dbReference type="EMBL" id="KAH6936895.1"/>
    </source>
</evidence>
<reference evidence="1" key="1">
    <citation type="submission" date="2020-05" db="EMBL/GenBank/DDBJ databases">
        <title>Large-scale comparative analyses of tick genomes elucidate their genetic diversity and vector capacities.</title>
        <authorList>
            <person name="Jia N."/>
            <person name="Wang J."/>
            <person name="Shi W."/>
            <person name="Du L."/>
            <person name="Sun Y."/>
            <person name="Zhan W."/>
            <person name="Jiang J."/>
            <person name="Wang Q."/>
            <person name="Zhang B."/>
            <person name="Ji P."/>
            <person name="Sakyi L.B."/>
            <person name="Cui X."/>
            <person name="Yuan T."/>
            <person name="Jiang B."/>
            <person name="Yang W."/>
            <person name="Lam T.T.-Y."/>
            <person name="Chang Q."/>
            <person name="Ding S."/>
            <person name="Wang X."/>
            <person name="Zhu J."/>
            <person name="Ruan X."/>
            <person name="Zhao L."/>
            <person name="Wei J."/>
            <person name="Que T."/>
            <person name="Du C."/>
            <person name="Cheng J."/>
            <person name="Dai P."/>
            <person name="Han X."/>
            <person name="Huang E."/>
            <person name="Gao Y."/>
            <person name="Liu J."/>
            <person name="Shao H."/>
            <person name="Ye R."/>
            <person name="Li L."/>
            <person name="Wei W."/>
            <person name="Wang X."/>
            <person name="Wang C."/>
            <person name="Yang T."/>
            <person name="Huo Q."/>
            <person name="Li W."/>
            <person name="Guo W."/>
            <person name="Chen H."/>
            <person name="Zhou L."/>
            <person name="Ni X."/>
            <person name="Tian J."/>
            <person name="Zhou Y."/>
            <person name="Sheng Y."/>
            <person name="Liu T."/>
            <person name="Pan Y."/>
            <person name="Xia L."/>
            <person name="Li J."/>
            <person name="Zhao F."/>
            <person name="Cao W."/>
        </authorList>
    </citation>
    <scope>NUCLEOTIDE SEQUENCE</scope>
    <source>
        <strain evidence="1">Hyas-2018</strain>
    </source>
</reference>
<name>A0ACB7SQE5_HYAAI</name>
<accession>A0ACB7SQE5</accession>
<evidence type="ECO:0000313" key="2">
    <source>
        <dbReference type="Proteomes" id="UP000821845"/>
    </source>
</evidence>
<comment type="caution">
    <text evidence="1">The sequence shown here is derived from an EMBL/GenBank/DDBJ whole genome shotgun (WGS) entry which is preliminary data.</text>
</comment>
<keyword evidence="2" id="KW-1185">Reference proteome</keyword>
<gene>
    <name evidence="1" type="ORF">HPB50_024058</name>
</gene>
<sequence length="350" mass="38197">MRDAAKKINVAPSKLQQTVMNAKLLHNRLSLSKPNAPHDSSDPSQADSGSGQPATGFTPLMYAVKDSRVGLADKFIDLGANVNAKAKDGQTALHLAAVHVREDMVRLLLNRRADPTVTGGPKGQLPIHVLSARPTGAAIVPLQLLLRAGDKNVRMVPDMNLIRGRRVSLSLSRPADAVIALSVKDAVALVHANDAHSAAAFIATLSHGLGVDCGQYTNVPGKQDDHDQIAQQRHGEGRSHGGRKSEPNPVKSSPSVKTCVRRQEVVSSIRYNQRHSGASDWMVQYTRRMHRHTGDYATQEGRNLGREHTHLVTDEESFAFRLDSFINLASHTLPSYEYGRLSPSQMWCFL</sequence>
<dbReference type="EMBL" id="CM023483">
    <property type="protein sequence ID" value="KAH6936895.1"/>
    <property type="molecule type" value="Genomic_DNA"/>
</dbReference>
<proteinExistence type="predicted"/>
<organism evidence="1 2">
    <name type="scientific">Hyalomma asiaticum</name>
    <name type="common">Tick</name>
    <dbReference type="NCBI Taxonomy" id="266040"/>
    <lineage>
        <taxon>Eukaryota</taxon>
        <taxon>Metazoa</taxon>
        <taxon>Ecdysozoa</taxon>
        <taxon>Arthropoda</taxon>
        <taxon>Chelicerata</taxon>
        <taxon>Arachnida</taxon>
        <taxon>Acari</taxon>
        <taxon>Parasitiformes</taxon>
        <taxon>Ixodida</taxon>
        <taxon>Ixodoidea</taxon>
        <taxon>Ixodidae</taxon>
        <taxon>Hyalomminae</taxon>
        <taxon>Hyalomma</taxon>
    </lineage>
</organism>
<dbReference type="Proteomes" id="UP000821845">
    <property type="component" value="Chromosome 3"/>
</dbReference>